<evidence type="ECO:0000313" key="2">
    <source>
        <dbReference type="EMBL" id="RKM94335.1"/>
    </source>
</evidence>
<dbReference type="OrthoDB" id="9929536at2"/>
<dbReference type="RefSeq" id="WP_043471290.1">
    <property type="nucleotide sequence ID" value="NZ_CP134822.1"/>
</dbReference>
<dbReference type="EMBL" id="JNAD02000008">
    <property type="protein sequence ID" value="RKM94335.1"/>
    <property type="molecule type" value="Genomic_DNA"/>
</dbReference>
<keyword evidence="1" id="KW-0812">Transmembrane</keyword>
<feature type="transmembrane region" description="Helical" evidence="1">
    <location>
        <begin position="12"/>
        <end position="31"/>
    </location>
</feature>
<reference evidence="2 3" key="1">
    <citation type="journal article" date="2014" name="Genome Announc.">
        <title>Draft Genome Sequence of Streptomyces fradiae ATCC 19609, a Strain Highly Sensitive to Antibiotics.</title>
        <authorList>
            <person name="Bekker O.B."/>
            <person name="Klimina K.M."/>
            <person name="Vatlin A.A."/>
            <person name="Zakharevich N.V."/>
            <person name="Kasianov A.S."/>
            <person name="Danilenko V.N."/>
        </authorList>
    </citation>
    <scope>NUCLEOTIDE SEQUENCE [LARGE SCALE GENOMIC DNA]</scope>
    <source>
        <strain evidence="2 3">ATCC 19609</strain>
    </source>
</reference>
<proteinExistence type="predicted"/>
<keyword evidence="1" id="KW-1133">Transmembrane helix</keyword>
<feature type="transmembrane region" description="Helical" evidence="1">
    <location>
        <begin position="51"/>
        <end position="69"/>
    </location>
</feature>
<sequence length="70" mass="7458">MDRRDERDGQTADITIVAVVCVLCTGAFGLAGRAVSEGLLDQSLAGRAVEMAAWFTGVLVSTFWAVGRLR</sequence>
<protein>
    <submittedName>
        <fullName evidence="2">Uncharacterized protein</fullName>
    </submittedName>
</protein>
<gene>
    <name evidence="2" type="ORF">SFRA_017730</name>
</gene>
<accession>A0A420V140</accession>
<dbReference type="AlphaFoldDB" id="A0A420V140"/>
<evidence type="ECO:0000313" key="3">
    <source>
        <dbReference type="Proteomes" id="UP000028058"/>
    </source>
</evidence>
<name>A0A420V140_9ACTN</name>
<keyword evidence="3" id="KW-1185">Reference proteome</keyword>
<comment type="caution">
    <text evidence="2">The sequence shown here is derived from an EMBL/GenBank/DDBJ whole genome shotgun (WGS) entry which is preliminary data.</text>
</comment>
<keyword evidence="1" id="KW-0472">Membrane</keyword>
<dbReference type="Proteomes" id="UP000028058">
    <property type="component" value="Unassembled WGS sequence"/>
</dbReference>
<organism evidence="2 3">
    <name type="scientific">Streptomyces xinghaiensis</name>
    <dbReference type="NCBI Taxonomy" id="1038928"/>
    <lineage>
        <taxon>Bacteria</taxon>
        <taxon>Bacillati</taxon>
        <taxon>Actinomycetota</taxon>
        <taxon>Actinomycetes</taxon>
        <taxon>Kitasatosporales</taxon>
        <taxon>Streptomycetaceae</taxon>
        <taxon>Streptomyces</taxon>
    </lineage>
</organism>
<evidence type="ECO:0000256" key="1">
    <source>
        <dbReference type="SAM" id="Phobius"/>
    </source>
</evidence>